<dbReference type="PANTHER" id="PTHR11647">
    <property type="entry name" value="HYDRANTOINASE/DIHYDROPYRIMIDINASE FAMILY MEMBER"/>
    <property type="match status" value="1"/>
</dbReference>
<keyword evidence="1" id="KW-0645">Protease</keyword>
<feature type="domain" description="Amidohydrolase-related" evidence="2">
    <location>
        <begin position="53"/>
        <end position="376"/>
    </location>
</feature>
<keyword evidence="1" id="KW-0479">Metal-binding</keyword>
<comment type="function">
    <text evidence="1">Catalyzes the hydrolytic cleavage of a subset of L-isoaspartyl (L-beta-aspartyl) dipeptides. Used to degrade proteins damaged by L-isoaspartyl residues formation.</text>
</comment>
<dbReference type="InterPro" id="IPR050378">
    <property type="entry name" value="Metallo-dep_Hydrolases_sf"/>
</dbReference>
<dbReference type="Proteomes" id="UP001596494">
    <property type="component" value="Unassembled WGS sequence"/>
</dbReference>
<evidence type="ECO:0000313" key="3">
    <source>
        <dbReference type="EMBL" id="MFC7319655.1"/>
    </source>
</evidence>
<dbReference type="Pfam" id="PF01979">
    <property type="entry name" value="Amidohydro_1"/>
    <property type="match status" value="1"/>
</dbReference>
<dbReference type="InterPro" id="IPR032466">
    <property type="entry name" value="Metal_Hydrolase"/>
</dbReference>
<gene>
    <name evidence="3" type="primary">iadA</name>
    <name evidence="3" type="ORF">ACFQMN_01985</name>
</gene>
<dbReference type="PIRSF" id="PIRSF001238">
    <property type="entry name" value="IadA"/>
    <property type="match status" value="1"/>
</dbReference>
<name>A0ABW2K0G0_9BACI</name>
<evidence type="ECO:0000256" key="1">
    <source>
        <dbReference type="PIRNR" id="PIRNR001238"/>
    </source>
</evidence>
<sequence>MLTLIKNTTVYNPHYSGVKDVLLADQRIAKISDQIEIPSDWDWIKVIDGRGKIMTPGFIDGHVHITGGGGEGSYRTRTPELPLTDATRSGVTTIVGVIGTDGTTRTMTNLIAKARALREEGISCYAHTGSYQIPVRTLTGKIEDDLMLIDLIIGAGEIAIADHRSSQPTVEELSRLASQARIGGMLSGKKGVVNIHLGDSPEHLSLIEKVVESTDIPISQFYPTHVNRSRSLFEAGIRYAKNGGYVDFTTSTIPKFLEDGEVKSSQALKEMLDAGVPVEQITFTSDAQGSLPDFNERGELIGLKVGRVLSLYEAFKDAVHEQKVPLDKALQVVTENPARILGLSSKGTLKEKQDADAILFDEKTLAIDTVIALGQVMVEKGEVTVKGTFE</sequence>
<dbReference type="InterPro" id="IPR010229">
    <property type="entry name" value="Pept_M38_dipep"/>
</dbReference>
<dbReference type="RefSeq" id="WP_289215443.1">
    <property type="nucleotide sequence ID" value="NZ_JAPVRC010000003.1"/>
</dbReference>
<dbReference type="Gene3D" id="2.30.40.10">
    <property type="entry name" value="Urease, subunit C, domain 1"/>
    <property type="match status" value="1"/>
</dbReference>
<dbReference type="EMBL" id="JBHTBY010000001">
    <property type="protein sequence ID" value="MFC7319655.1"/>
    <property type="molecule type" value="Genomic_DNA"/>
</dbReference>
<proteinExistence type="inferred from homology"/>
<organism evidence="3 4">
    <name type="scientific">Halobacillus campisalis</name>
    <dbReference type="NCBI Taxonomy" id="435909"/>
    <lineage>
        <taxon>Bacteria</taxon>
        <taxon>Bacillati</taxon>
        <taxon>Bacillota</taxon>
        <taxon>Bacilli</taxon>
        <taxon>Bacillales</taxon>
        <taxon>Bacillaceae</taxon>
        <taxon>Halobacillus</taxon>
    </lineage>
</organism>
<dbReference type="SUPFAM" id="SSF51556">
    <property type="entry name" value="Metallo-dependent hydrolases"/>
    <property type="match status" value="1"/>
</dbReference>
<dbReference type="NCBIfam" id="TIGR01975">
    <property type="entry name" value="isoAsp_dipep"/>
    <property type="match status" value="1"/>
</dbReference>
<dbReference type="GO" id="GO:0008798">
    <property type="term" value="F:beta-aspartyl-peptidase activity"/>
    <property type="evidence" value="ECO:0007669"/>
    <property type="project" value="UniProtKB-EC"/>
</dbReference>
<evidence type="ECO:0000313" key="4">
    <source>
        <dbReference type="Proteomes" id="UP001596494"/>
    </source>
</evidence>
<comment type="PTM">
    <text evidence="1">Carboxylation allows a single lysine to coordinate two zinc ions.</text>
</comment>
<comment type="similarity">
    <text evidence="1">Belongs to the peptidase M38 family.</text>
</comment>
<dbReference type="SUPFAM" id="SSF51338">
    <property type="entry name" value="Composite domain of metallo-dependent hydrolases"/>
    <property type="match status" value="1"/>
</dbReference>
<keyword evidence="4" id="KW-1185">Reference proteome</keyword>
<comment type="cofactor">
    <cofactor evidence="1">
        <name>Zn(2+)</name>
        <dbReference type="ChEBI" id="CHEBI:29105"/>
    </cofactor>
    <text evidence="1">Binds 2 Zn(2+) ions per subunit.</text>
</comment>
<comment type="subcellular location">
    <subcellularLocation>
        <location evidence="1">Cytoplasm</location>
    </subcellularLocation>
</comment>
<dbReference type="Gene3D" id="3.20.20.140">
    <property type="entry name" value="Metal-dependent hydrolases"/>
    <property type="match status" value="1"/>
</dbReference>
<reference evidence="4" key="1">
    <citation type="journal article" date="2019" name="Int. J. Syst. Evol. Microbiol.">
        <title>The Global Catalogue of Microorganisms (GCM) 10K type strain sequencing project: providing services to taxonomists for standard genome sequencing and annotation.</title>
        <authorList>
            <consortium name="The Broad Institute Genomics Platform"/>
            <consortium name="The Broad Institute Genome Sequencing Center for Infectious Disease"/>
            <person name="Wu L."/>
            <person name="Ma J."/>
        </authorList>
    </citation>
    <scope>NUCLEOTIDE SEQUENCE [LARGE SCALE GENOMIC DNA]</scope>
    <source>
        <strain evidence="4">CCUG 73951</strain>
    </source>
</reference>
<dbReference type="EC" id="3.4.19.-" evidence="1"/>
<dbReference type="InterPro" id="IPR011059">
    <property type="entry name" value="Metal-dep_hydrolase_composite"/>
</dbReference>
<accession>A0ABW2K0G0</accession>
<evidence type="ECO:0000259" key="2">
    <source>
        <dbReference type="Pfam" id="PF01979"/>
    </source>
</evidence>
<protein>
    <recommendedName>
        <fullName evidence="1">Isoaspartyl dipeptidase</fullName>
        <ecNumber evidence="1">3.4.19.-</ecNumber>
    </recommendedName>
</protein>
<dbReference type="InterPro" id="IPR006680">
    <property type="entry name" value="Amidohydro-rel"/>
</dbReference>
<dbReference type="PANTHER" id="PTHR11647:SF1">
    <property type="entry name" value="COLLAPSIN RESPONSE MEDIATOR PROTEIN"/>
    <property type="match status" value="1"/>
</dbReference>
<comment type="caution">
    <text evidence="3">The sequence shown here is derived from an EMBL/GenBank/DDBJ whole genome shotgun (WGS) entry which is preliminary data.</text>
</comment>
<keyword evidence="1" id="KW-0862">Zinc</keyword>
<keyword evidence="1" id="KW-0482">Metalloprotease</keyword>
<keyword evidence="1 3" id="KW-0378">Hydrolase</keyword>